<keyword evidence="1" id="KW-1133">Transmembrane helix</keyword>
<keyword evidence="1" id="KW-0812">Transmembrane</keyword>
<feature type="transmembrane region" description="Helical" evidence="1">
    <location>
        <begin position="144"/>
        <end position="168"/>
    </location>
</feature>
<evidence type="ECO:0000313" key="3">
    <source>
        <dbReference type="Proteomes" id="UP000323188"/>
    </source>
</evidence>
<reference evidence="2 3" key="1">
    <citation type="submission" date="2019-09" db="EMBL/GenBank/DDBJ databases">
        <authorList>
            <person name="Khan S.A."/>
            <person name="Jeon C.O."/>
            <person name="Chun B.H."/>
            <person name="Jeong S.E."/>
        </authorList>
    </citation>
    <scope>NUCLEOTIDE SEQUENCE [LARGE SCALE GENOMIC DNA]</scope>
    <source>
        <strain evidence="2 3">KCTC 42508</strain>
    </source>
</reference>
<sequence>MAISKEEVIYIDNYLKFLGVKYMDIRLEILDHLASEFENIQEPTSLGDFLRTKRSFVKRYENQWQKAKHWAHQRALIKRIIGYFYKPNQLFIPICIGIFFGFNATLLPKSLIAISFCISLIVPQCIHFYIYYKPEGIYKNIQSAKYILSIMALPSIFMYLMGIMAPIIKESPTVFYAYWFFAMVFNIAGLQEVMTLKRQIVKTYSKLISN</sequence>
<organism evidence="2 3">
    <name type="scientific">Maribacter flavus</name>
    <dbReference type="NCBI Taxonomy" id="1658664"/>
    <lineage>
        <taxon>Bacteria</taxon>
        <taxon>Pseudomonadati</taxon>
        <taxon>Bacteroidota</taxon>
        <taxon>Flavobacteriia</taxon>
        <taxon>Flavobacteriales</taxon>
        <taxon>Flavobacteriaceae</taxon>
        <taxon>Maribacter</taxon>
    </lineage>
</organism>
<proteinExistence type="predicted"/>
<feature type="transmembrane region" description="Helical" evidence="1">
    <location>
        <begin position="88"/>
        <end position="106"/>
    </location>
</feature>
<protein>
    <submittedName>
        <fullName evidence="2">Uncharacterized protein</fullName>
    </submittedName>
</protein>
<keyword evidence="1" id="KW-0472">Membrane</keyword>
<dbReference type="RefSeq" id="WP_154917688.1">
    <property type="nucleotide sequence ID" value="NZ_VUOE01000001.1"/>
</dbReference>
<dbReference type="AlphaFoldDB" id="A0A5B2TZE3"/>
<accession>A0A5B2TZE3</accession>
<dbReference type="Proteomes" id="UP000323188">
    <property type="component" value="Unassembled WGS sequence"/>
</dbReference>
<evidence type="ECO:0000313" key="2">
    <source>
        <dbReference type="EMBL" id="KAA2219225.1"/>
    </source>
</evidence>
<evidence type="ECO:0000256" key="1">
    <source>
        <dbReference type="SAM" id="Phobius"/>
    </source>
</evidence>
<dbReference type="EMBL" id="VUOE01000001">
    <property type="protein sequence ID" value="KAA2219225.1"/>
    <property type="molecule type" value="Genomic_DNA"/>
</dbReference>
<comment type="caution">
    <text evidence="2">The sequence shown here is derived from an EMBL/GenBank/DDBJ whole genome shotgun (WGS) entry which is preliminary data.</text>
</comment>
<feature type="transmembrane region" description="Helical" evidence="1">
    <location>
        <begin position="112"/>
        <end position="132"/>
    </location>
</feature>
<gene>
    <name evidence="2" type="ORF">F0361_06335</name>
</gene>
<name>A0A5B2TZE3_9FLAO</name>
<feature type="transmembrane region" description="Helical" evidence="1">
    <location>
        <begin position="174"/>
        <end position="196"/>
    </location>
</feature>